<reference evidence="1 2" key="1">
    <citation type="journal article" date="2024" name="G3 (Bethesda)">
        <title>Genome assembly of Hibiscus sabdariffa L. provides insights into metabolisms of medicinal natural products.</title>
        <authorList>
            <person name="Kim T."/>
        </authorList>
    </citation>
    <scope>NUCLEOTIDE SEQUENCE [LARGE SCALE GENOMIC DNA]</scope>
    <source>
        <strain evidence="1">TK-2024</strain>
        <tissue evidence="1">Old leaves</tissue>
    </source>
</reference>
<keyword evidence="2" id="KW-1185">Reference proteome</keyword>
<dbReference type="EMBL" id="JBBPBN010000044">
    <property type="protein sequence ID" value="KAK8996543.1"/>
    <property type="molecule type" value="Genomic_DNA"/>
</dbReference>
<proteinExistence type="predicted"/>
<name>A0ABR2Q799_9ROSI</name>
<evidence type="ECO:0000313" key="2">
    <source>
        <dbReference type="Proteomes" id="UP001396334"/>
    </source>
</evidence>
<dbReference type="Proteomes" id="UP001396334">
    <property type="component" value="Unassembled WGS sequence"/>
</dbReference>
<organism evidence="1 2">
    <name type="scientific">Hibiscus sabdariffa</name>
    <name type="common">roselle</name>
    <dbReference type="NCBI Taxonomy" id="183260"/>
    <lineage>
        <taxon>Eukaryota</taxon>
        <taxon>Viridiplantae</taxon>
        <taxon>Streptophyta</taxon>
        <taxon>Embryophyta</taxon>
        <taxon>Tracheophyta</taxon>
        <taxon>Spermatophyta</taxon>
        <taxon>Magnoliopsida</taxon>
        <taxon>eudicotyledons</taxon>
        <taxon>Gunneridae</taxon>
        <taxon>Pentapetalae</taxon>
        <taxon>rosids</taxon>
        <taxon>malvids</taxon>
        <taxon>Malvales</taxon>
        <taxon>Malvaceae</taxon>
        <taxon>Malvoideae</taxon>
        <taxon>Hibiscus</taxon>
    </lineage>
</organism>
<gene>
    <name evidence="1" type="ORF">V6N11_081814</name>
</gene>
<protein>
    <submittedName>
        <fullName evidence="1">Uncharacterized protein</fullName>
    </submittedName>
</protein>
<evidence type="ECO:0000313" key="1">
    <source>
        <dbReference type="EMBL" id="KAK8996543.1"/>
    </source>
</evidence>
<comment type="caution">
    <text evidence="1">The sequence shown here is derived from an EMBL/GenBank/DDBJ whole genome shotgun (WGS) entry which is preliminary data.</text>
</comment>
<accession>A0ABR2Q799</accession>
<sequence>MLIRRSVYDSMRKVVLQIQKVIFYTLGDDFVFGGVSFTTDSSAGDLQGAPSAPATFIDDAPLREDDVVPDEHDVFVSGVSIAVVAPVKVALAFDVIDVWLAENDDPDAPVQDEPSITIRAKRSFGGSDLSNVKWAMSTITSSLPKDLRVSKARMSSSKRLFVGG</sequence>